<evidence type="ECO:0000256" key="1">
    <source>
        <dbReference type="ARBA" id="ARBA00004141"/>
    </source>
</evidence>
<comment type="subcellular location">
    <subcellularLocation>
        <location evidence="1">Membrane</location>
        <topology evidence="1">Multi-pass membrane protein</topology>
    </subcellularLocation>
</comment>
<evidence type="ECO:0000256" key="2">
    <source>
        <dbReference type="ARBA" id="ARBA00022692"/>
    </source>
</evidence>
<evidence type="ECO:0000256" key="4">
    <source>
        <dbReference type="ARBA" id="ARBA00023136"/>
    </source>
</evidence>
<organism evidence="7 8">
    <name type="scientific">Caloramator proteoclasticus DSM 10124</name>
    <dbReference type="NCBI Taxonomy" id="1121262"/>
    <lineage>
        <taxon>Bacteria</taxon>
        <taxon>Bacillati</taxon>
        <taxon>Bacillota</taxon>
        <taxon>Clostridia</taxon>
        <taxon>Eubacteriales</taxon>
        <taxon>Clostridiaceae</taxon>
        <taxon>Caloramator</taxon>
    </lineage>
</organism>
<proteinExistence type="predicted"/>
<keyword evidence="2 5" id="KW-0812">Transmembrane</keyword>
<evidence type="ECO:0000313" key="8">
    <source>
        <dbReference type="Proteomes" id="UP000184423"/>
    </source>
</evidence>
<keyword evidence="3 5" id="KW-1133">Transmembrane helix</keyword>
<feature type="domain" description="TM2" evidence="6">
    <location>
        <begin position="7"/>
        <end position="48"/>
    </location>
</feature>
<keyword evidence="8" id="KW-1185">Reference proteome</keyword>
<protein>
    <submittedName>
        <fullName evidence="7">TM2 domain-containing protein</fullName>
    </submittedName>
</protein>
<dbReference type="Pfam" id="PF05154">
    <property type="entry name" value="TM2"/>
    <property type="match status" value="1"/>
</dbReference>
<evidence type="ECO:0000313" key="7">
    <source>
        <dbReference type="EMBL" id="SHF16029.1"/>
    </source>
</evidence>
<accession>A0A1M4ZD97</accession>
<sequence>MDKKKLFLICLFTGFLGGHYFAINKYKRGILYLFTAGLLGFGWFYDLIRIAMSGDFAMVIEEKERLARKQKEKIMIQKKLEQEKINEYQKEGVPYCPRCHSTHLTAQKKGFGVGKAATGALLIGPYGLLAGGIGSRKIELTCLNCGYRFKIGEKR</sequence>
<keyword evidence="4 5" id="KW-0472">Membrane</keyword>
<dbReference type="RefSeq" id="WP_073249259.1">
    <property type="nucleotide sequence ID" value="NZ_FQVG01000039.1"/>
</dbReference>
<evidence type="ECO:0000259" key="6">
    <source>
        <dbReference type="Pfam" id="PF05154"/>
    </source>
</evidence>
<reference evidence="8" key="1">
    <citation type="submission" date="2016-11" db="EMBL/GenBank/DDBJ databases">
        <authorList>
            <person name="Varghese N."/>
            <person name="Submissions S."/>
        </authorList>
    </citation>
    <scope>NUCLEOTIDE SEQUENCE [LARGE SCALE GENOMIC DNA]</scope>
    <source>
        <strain evidence="8">DSM 10124</strain>
    </source>
</reference>
<dbReference type="GO" id="GO:0016020">
    <property type="term" value="C:membrane"/>
    <property type="evidence" value="ECO:0007669"/>
    <property type="project" value="UniProtKB-SubCell"/>
</dbReference>
<dbReference type="InterPro" id="IPR007829">
    <property type="entry name" value="TM2"/>
</dbReference>
<dbReference type="AlphaFoldDB" id="A0A1M4ZD97"/>
<dbReference type="Proteomes" id="UP000184423">
    <property type="component" value="Unassembled WGS sequence"/>
</dbReference>
<gene>
    <name evidence="7" type="ORF">SAMN02746091_01886</name>
</gene>
<feature type="transmembrane region" description="Helical" evidence="5">
    <location>
        <begin position="31"/>
        <end position="48"/>
    </location>
</feature>
<evidence type="ECO:0000256" key="5">
    <source>
        <dbReference type="SAM" id="Phobius"/>
    </source>
</evidence>
<evidence type="ECO:0000256" key="3">
    <source>
        <dbReference type="ARBA" id="ARBA00022989"/>
    </source>
</evidence>
<name>A0A1M4ZD97_9CLOT</name>
<dbReference type="EMBL" id="FQVG01000039">
    <property type="protein sequence ID" value="SHF16029.1"/>
    <property type="molecule type" value="Genomic_DNA"/>
</dbReference>